<accession>A0A9W8AMI3</accession>
<feature type="compositionally biased region" description="Basic and acidic residues" evidence="9">
    <location>
        <begin position="383"/>
        <end position="395"/>
    </location>
</feature>
<feature type="region of interest" description="Disordered" evidence="9">
    <location>
        <begin position="365"/>
        <end position="403"/>
    </location>
</feature>
<dbReference type="FunFam" id="3.20.20.220:FF:000002">
    <property type="entry name" value="Methylenetetrahydrofolate reductase"/>
    <property type="match status" value="1"/>
</dbReference>
<keyword evidence="7 11" id="KW-0560">Oxidoreductase</keyword>
<comment type="cofactor">
    <cofactor evidence="1">
        <name>FAD</name>
        <dbReference type="ChEBI" id="CHEBI:57692"/>
    </cofactor>
</comment>
<dbReference type="EC" id="1.5.1.20" evidence="11"/>
<keyword evidence="4" id="KW-0285">Flavoprotein</keyword>
<organism evidence="11 12">
    <name type="scientific">Dispira parvispora</name>
    <dbReference type="NCBI Taxonomy" id="1520584"/>
    <lineage>
        <taxon>Eukaryota</taxon>
        <taxon>Fungi</taxon>
        <taxon>Fungi incertae sedis</taxon>
        <taxon>Zoopagomycota</taxon>
        <taxon>Kickxellomycotina</taxon>
        <taxon>Dimargaritomycetes</taxon>
        <taxon>Dimargaritales</taxon>
        <taxon>Dimargaritaceae</taxon>
        <taxon>Dispira</taxon>
    </lineage>
</organism>
<dbReference type="GO" id="GO:0009086">
    <property type="term" value="P:methionine biosynthetic process"/>
    <property type="evidence" value="ECO:0007669"/>
    <property type="project" value="TreeGrafter"/>
</dbReference>
<comment type="similarity">
    <text evidence="3">Belongs to the methylenetetrahydrofolate reductase family.</text>
</comment>
<keyword evidence="12" id="KW-1185">Reference proteome</keyword>
<evidence type="ECO:0000256" key="6">
    <source>
        <dbReference type="ARBA" id="ARBA00022857"/>
    </source>
</evidence>
<dbReference type="GO" id="GO:0004489">
    <property type="term" value="F:methylenetetrahydrofolate reductase [NAD(P)H] activity"/>
    <property type="evidence" value="ECO:0007669"/>
    <property type="project" value="UniProtKB-EC"/>
</dbReference>
<evidence type="ECO:0000256" key="3">
    <source>
        <dbReference type="ARBA" id="ARBA00006743"/>
    </source>
</evidence>
<comment type="caution">
    <text evidence="11">The sequence shown here is derived from an EMBL/GenBank/DDBJ whole genome shotgun (WGS) entry which is preliminary data.</text>
</comment>
<reference evidence="11" key="1">
    <citation type="submission" date="2022-07" db="EMBL/GenBank/DDBJ databases">
        <title>Phylogenomic reconstructions and comparative analyses of Kickxellomycotina fungi.</title>
        <authorList>
            <person name="Reynolds N.K."/>
            <person name="Stajich J.E."/>
            <person name="Barry K."/>
            <person name="Grigoriev I.V."/>
            <person name="Crous P."/>
            <person name="Smith M.E."/>
        </authorList>
    </citation>
    <scope>NUCLEOTIDE SEQUENCE</scope>
    <source>
        <strain evidence="11">RSA 1196</strain>
    </source>
</reference>
<evidence type="ECO:0000256" key="7">
    <source>
        <dbReference type="ARBA" id="ARBA00023002"/>
    </source>
</evidence>
<dbReference type="AlphaFoldDB" id="A0A9W8AMI3"/>
<dbReference type="EMBL" id="JANBPY010002408">
    <property type="protein sequence ID" value="KAJ1955127.1"/>
    <property type="molecule type" value="Genomic_DNA"/>
</dbReference>
<dbReference type="InterPro" id="IPR053806">
    <property type="entry name" value="MTHFR_C"/>
</dbReference>
<dbReference type="NCBIfam" id="TIGR00677">
    <property type="entry name" value="fadh2_euk"/>
    <property type="match status" value="1"/>
</dbReference>
<dbReference type="PANTHER" id="PTHR45754">
    <property type="entry name" value="METHYLENETETRAHYDROFOLATE REDUCTASE"/>
    <property type="match status" value="1"/>
</dbReference>
<dbReference type="GO" id="GO:0071949">
    <property type="term" value="F:FAD binding"/>
    <property type="evidence" value="ECO:0007669"/>
    <property type="project" value="TreeGrafter"/>
</dbReference>
<comment type="pathway">
    <text evidence="2 8">One-carbon metabolism; tetrahydrofolate interconversion.</text>
</comment>
<dbReference type="InterPro" id="IPR004621">
    <property type="entry name" value="Fadh2_euk"/>
</dbReference>
<evidence type="ECO:0000256" key="9">
    <source>
        <dbReference type="SAM" id="MobiDB-lite"/>
    </source>
</evidence>
<dbReference type="SUPFAM" id="SSF51730">
    <property type="entry name" value="FAD-linked oxidoreductase"/>
    <property type="match status" value="1"/>
</dbReference>
<dbReference type="InterPro" id="IPR029041">
    <property type="entry name" value="FAD-linked_oxidoreductase-like"/>
</dbReference>
<proteinExistence type="inferred from homology"/>
<dbReference type="Proteomes" id="UP001150925">
    <property type="component" value="Unassembled WGS sequence"/>
</dbReference>
<dbReference type="OrthoDB" id="16284at2759"/>
<evidence type="ECO:0000259" key="10">
    <source>
        <dbReference type="Pfam" id="PF21895"/>
    </source>
</evidence>
<dbReference type="GO" id="GO:0005829">
    <property type="term" value="C:cytosol"/>
    <property type="evidence" value="ECO:0007669"/>
    <property type="project" value="TreeGrafter"/>
</dbReference>
<dbReference type="PANTHER" id="PTHR45754:SF1">
    <property type="entry name" value="METHYLENETETRAHYDROFOLATE REDUCTASE 1"/>
    <property type="match status" value="1"/>
</dbReference>
<evidence type="ECO:0000256" key="8">
    <source>
        <dbReference type="RuleBase" id="RU004254"/>
    </source>
</evidence>
<evidence type="ECO:0000313" key="12">
    <source>
        <dbReference type="Proteomes" id="UP001150925"/>
    </source>
</evidence>
<dbReference type="GO" id="GO:0035999">
    <property type="term" value="P:tetrahydrofolate interconversion"/>
    <property type="evidence" value="ECO:0007669"/>
    <property type="project" value="TreeGrafter"/>
</dbReference>
<evidence type="ECO:0000256" key="1">
    <source>
        <dbReference type="ARBA" id="ARBA00001974"/>
    </source>
</evidence>
<evidence type="ECO:0000256" key="2">
    <source>
        <dbReference type="ARBA" id="ARBA00004777"/>
    </source>
</evidence>
<evidence type="ECO:0000256" key="5">
    <source>
        <dbReference type="ARBA" id="ARBA00022827"/>
    </source>
</evidence>
<feature type="domain" description="MTHFR SAM-binding regulatory" evidence="10">
    <location>
        <begin position="394"/>
        <end position="668"/>
    </location>
</feature>
<dbReference type="InterPro" id="IPR003171">
    <property type="entry name" value="Mehydrof_redctse-like"/>
</dbReference>
<protein>
    <submittedName>
        <fullName evidence="11">Methylenetetrahydrofolate reductase 1</fullName>
        <ecNumber evidence="11">1.5.1.20</ecNumber>
    </submittedName>
</protein>
<keyword evidence="6" id="KW-0521">NADP</keyword>
<dbReference type="Pfam" id="PF21895">
    <property type="entry name" value="MTHFR_C"/>
    <property type="match status" value="1"/>
</dbReference>
<dbReference type="Gene3D" id="3.20.20.220">
    <property type="match status" value="1"/>
</dbReference>
<evidence type="ECO:0000256" key="4">
    <source>
        <dbReference type="ARBA" id="ARBA00022630"/>
    </source>
</evidence>
<name>A0A9W8AMI3_9FUNG</name>
<gene>
    <name evidence="11" type="primary">MET12</name>
    <name evidence="11" type="ORF">IWQ62_005598</name>
</gene>
<dbReference type="Pfam" id="PF02219">
    <property type="entry name" value="MTHFR"/>
    <property type="match status" value="1"/>
</dbReference>
<keyword evidence="5" id="KW-0274">FAD</keyword>
<evidence type="ECO:0000313" key="11">
    <source>
        <dbReference type="EMBL" id="KAJ1955127.1"/>
    </source>
</evidence>
<dbReference type="CDD" id="cd00537">
    <property type="entry name" value="MTHFR"/>
    <property type="match status" value="1"/>
</dbReference>
<sequence length="680" mass="76361">MKITDKLRELSLKSGKDQSLPAPFVFSLEFFPPKTEQGLANLLARIARMTTLGPVFVDITWGAGGSTADRTLELCRLVQEIDNVQVCMHLTCTNMDHQTLDAALEDAHSMGIRNLLALRGDPPREPIPCQGDRTADPPAFVHAIDLVRYIRSRYGDGFCIGVAGYPEGHPDASLTLARASPLVTHAHQDLSRDDLIQELRWLKAKVDAGADFVVSQIFFDTDQFSHWYRQCRDHGITVPILPNILPIQQYQPFRRVTQLCQVRVPTKILADLEPFKLDDGAVKRYGESLAVEMIHNLQCQLGLYHFHFTTLNLEASVRRIIERMRGIKSHDAESTAMEPRNRVIVEKEFETGSQPWITTDTHVERKDPFGRRTSSPSTAAGDRTVDSKKELREGSTFDEFPNGRWGDSNSPAFGDLASTYYAVMGSFPITSRQAIMWWGRPQCAKDVDRIFIQYLRSLQNLAETDSTRNGSLSSPPLPWCLGEAVCPSPQWYGEGLARLVEHLGIWVVASQPAVDGQSSANPDVGWGPQGGVVYQKPFIEFFATADVFRRLQTRLKSDPWVTFLASRYQGPLVTTTTPLDNMDGNGADDPEDPLTNALTWGIFPGKEVVQAALVDRAGFLAWKDEAFDIWRDWANLYPENSTSRHFLMRQVEELWLVNVVYNDYKTSAAHFLASVFELLS</sequence>